<dbReference type="EMBL" id="MU275842">
    <property type="protein sequence ID" value="KAI0053010.1"/>
    <property type="molecule type" value="Genomic_DNA"/>
</dbReference>
<comment type="caution">
    <text evidence="1">The sequence shown here is derived from an EMBL/GenBank/DDBJ whole genome shotgun (WGS) entry which is preliminary data.</text>
</comment>
<sequence length="369" mass="39834">MPFTNAIPDDVEDIQQERSLHHSSIGSALARHRSTADASSLASIDRPPSRDEKLPPAKVYHPMSPAVLALLMPASVFGVLARLGVVALVNYDGRSIFPLAYAQGIGCLIMGTALRLKDPIGGFYGPLYTALTTGFCGSMTTFGGWQLDIFNSWINEGQFHRDWLRDVIDGCTKIFFTLAISLASLSFGVHIGTLIAPYIPVLRPPTPIIRHSITVLSILTYFATYPAYFRMSPSFRHQATAALLFSFPGTLTRYLLSIQLNPRYKLMPVGTFTANSLGTALLAMCHVLQGLPNPVSDNACAVLQGLADGYCGCLTTVSTFAAEVSALTVGKRWFYATLSIAVGQLLMLVILGPSFWAGGVSEQGSCEFV</sequence>
<dbReference type="Proteomes" id="UP000814033">
    <property type="component" value="Unassembled WGS sequence"/>
</dbReference>
<reference evidence="1" key="2">
    <citation type="journal article" date="2022" name="New Phytol.">
        <title>Evolutionary transition to the ectomycorrhizal habit in the genomes of a hyperdiverse lineage of mushroom-forming fungi.</title>
        <authorList>
            <person name="Looney B."/>
            <person name="Miyauchi S."/>
            <person name="Morin E."/>
            <person name="Drula E."/>
            <person name="Courty P.E."/>
            <person name="Kohler A."/>
            <person name="Kuo A."/>
            <person name="LaButti K."/>
            <person name="Pangilinan J."/>
            <person name="Lipzen A."/>
            <person name="Riley R."/>
            <person name="Andreopoulos W."/>
            <person name="He G."/>
            <person name="Johnson J."/>
            <person name="Nolan M."/>
            <person name="Tritt A."/>
            <person name="Barry K.W."/>
            <person name="Grigoriev I.V."/>
            <person name="Nagy L.G."/>
            <person name="Hibbett D."/>
            <person name="Henrissat B."/>
            <person name="Matheny P.B."/>
            <person name="Labbe J."/>
            <person name="Martin F.M."/>
        </authorList>
    </citation>
    <scope>NUCLEOTIDE SEQUENCE</scope>
    <source>
        <strain evidence="1">FP105234-sp</strain>
    </source>
</reference>
<proteinExistence type="predicted"/>
<accession>A0ACB8SAR7</accession>
<protein>
    <submittedName>
        <fullName evidence="1">Uncharacterized protein</fullName>
    </submittedName>
</protein>
<name>A0ACB8SAR7_9AGAM</name>
<evidence type="ECO:0000313" key="1">
    <source>
        <dbReference type="EMBL" id="KAI0053010.1"/>
    </source>
</evidence>
<evidence type="ECO:0000313" key="2">
    <source>
        <dbReference type="Proteomes" id="UP000814033"/>
    </source>
</evidence>
<gene>
    <name evidence="1" type="ORF">FA95DRAFT_1509401</name>
</gene>
<organism evidence="1 2">
    <name type="scientific">Auriscalpium vulgare</name>
    <dbReference type="NCBI Taxonomy" id="40419"/>
    <lineage>
        <taxon>Eukaryota</taxon>
        <taxon>Fungi</taxon>
        <taxon>Dikarya</taxon>
        <taxon>Basidiomycota</taxon>
        <taxon>Agaricomycotina</taxon>
        <taxon>Agaricomycetes</taxon>
        <taxon>Russulales</taxon>
        <taxon>Auriscalpiaceae</taxon>
        <taxon>Auriscalpium</taxon>
    </lineage>
</organism>
<reference evidence="1" key="1">
    <citation type="submission" date="2021-02" db="EMBL/GenBank/DDBJ databases">
        <authorList>
            <consortium name="DOE Joint Genome Institute"/>
            <person name="Ahrendt S."/>
            <person name="Looney B.P."/>
            <person name="Miyauchi S."/>
            <person name="Morin E."/>
            <person name="Drula E."/>
            <person name="Courty P.E."/>
            <person name="Chicoki N."/>
            <person name="Fauchery L."/>
            <person name="Kohler A."/>
            <person name="Kuo A."/>
            <person name="Labutti K."/>
            <person name="Pangilinan J."/>
            <person name="Lipzen A."/>
            <person name="Riley R."/>
            <person name="Andreopoulos W."/>
            <person name="He G."/>
            <person name="Johnson J."/>
            <person name="Barry K.W."/>
            <person name="Grigoriev I.V."/>
            <person name="Nagy L."/>
            <person name="Hibbett D."/>
            <person name="Henrissat B."/>
            <person name="Matheny P.B."/>
            <person name="Labbe J."/>
            <person name="Martin F."/>
        </authorList>
    </citation>
    <scope>NUCLEOTIDE SEQUENCE</scope>
    <source>
        <strain evidence="1">FP105234-sp</strain>
    </source>
</reference>
<keyword evidence="2" id="KW-1185">Reference proteome</keyword>